<evidence type="ECO:0000256" key="1">
    <source>
        <dbReference type="SAM" id="Phobius"/>
    </source>
</evidence>
<evidence type="ECO:0000313" key="3">
    <source>
        <dbReference type="Proteomes" id="UP000766570"/>
    </source>
</evidence>
<reference evidence="2 3" key="1">
    <citation type="submission" date="2021-03" db="EMBL/GenBank/DDBJ databases">
        <title>Sequencing the genomes of 1000 actinobacteria strains.</title>
        <authorList>
            <person name="Klenk H.-P."/>
        </authorList>
    </citation>
    <scope>NUCLEOTIDE SEQUENCE [LARGE SCALE GENOMIC DNA]</scope>
    <source>
        <strain evidence="2 3">DSM 15454</strain>
    </source>
</reference>
<dbReference type="Proteomes" id="UP000766570">
    <property type="component" value="Unassembled WGS sequence"/>
</dbReference>
<keyword evidence="1" id="KW-1133">Transmembrane helix</keyword>
<organism evidence="2 3">
    <name type="scientific">Paeniglutamicibacter psychrophenolicus</name>
    <dbReference type="NCBI Taxonomy" id="257454"/>
    <lineage>
        <taxon>Bacteria</taxon>
        <taxon>Bacillati</taxon>
        <taxon>Actinomycetota</taxon>
        <taxon>Actinomycetes</taxon>
        <taxon>Micrococcales</taxon>
        <taxon>Micrococcaceae</taxon>
        <taxon>Paeniglutamicibacter</taxon>
    </lineage>
</organism>
<evidence type="ECO:0008006" key="4">
    <source>
        <dbReference type="Google" id="ProtNLM"/>
    </source>
</evidence>
<dbReference type="InterPro" id="IPR046291">
    <property type="entry name" value="DUF6328"/>
</dbReference>
<sequence length="163" mass="18032">MAKHSTPPSKTEDSDEELHRKWNELLQEMRVMQTGAQILAAFLVVLPFQSRFDTLEVPDERFYLVLLVASALVILLLVTPVAVHRHFFGQQLKATTVHLGHIISRLVVVGVGVLVAGCVWFVVQVLHGWQTGLIVGGILMAAALFLLLILPRIVTPRSTLPAE</sequence>
<dbReference type="RefSeq" id="WP_209906374.1">
    <property type="nucleotide sequence ID" value="NZ_BAAAMI010000019.1"/>
</dbReference>
<name>A0ABS4WAC3_9MICC</name>
<gene>
    <name evidence="2" type="ORF">JOF46_001071</name>
</gene>
<feature type="transmembrane region" description="Helical" evidence="1">
    <location>
        <begin position="129"/>
        <end position="150"/>
    </location>
</feature>
<comment type="caution">
    <text evidence="2">The sequence shown here is derived from an EMBL/GenBank/DDBJ whole genome shotgun (WGS) entry which is preliminary data.</text>
</comment>
<evidence type="ECO:0000313" key="2">
    <source>
        <dbReference type="EMBL" id="MBP2373159.1"/>
    </source>
</evidence>
<feature type="transmembrane region" description="Helical" evidence="1">
    <location>
        <begin position="31"/>
        <end position="50"/>
    </location>
</feature>
<feature type="transmembrane region" description="Helical" evidence="1">
    <location>
        <begin position="62"/>
        <end position="83"/>
    </location>
</feature>
<accession>A0ABS4WAC3</accession>
<dbReference type="EMBL" id="JAGIOE010000001">
    <property type="protein sequence ID" value="MBP2373159.1"/>
    <property type="molecule type" value="Genomic_DNA"/>
</dbReference>
<proteinExistence type="predicted"/>
<protein>
    <recommendedName>
        <fullName evidence="4">Sodium:proton antiporter</fullName>
    </recommendedName>
</protein>
<keyword evidence="1" id="KW-0472">Membrane</keyword>
<keyword evidence="3" id="KW-1185">Reference proteome</keyword>
<keyword evidence="1" id="KW-0812">Transmembrane</keyword>
<feature type="transmembrane region" description="Helical" evidence="1">
    <location>
        <begin position="103"/>
        <end position="123"/>
    </location>
</feature>
<dbReference type="Pfam" id="PF19853">
    <property type="entry name" value="DUF6328"/>
    <property type="match status" value="1"/>
</dbReference>